<dbReference type="InterPro" id="IPR029058">
    <property type="entry name" value="AB_hydrolase_fold"/>
</dbReference>
<organism evidence="2 3">
    <name type="scientific">Hirschia baltica (strain ATCC 49814 / DSM 5838 / IFAM 1418)</name>
    <dbReference type="NCBI Taxonomy" id="582402"/>
    <lineage>
        <taxon>Bacteria</taxon>
        <taxon>Pseudomonadati</taxon>
        <taxon>Pseudomonadota</taxon>
        <taxon>Alphaproteobacteria</taxon>
        <taxon>Hyphomonadales</taxon>
        <taxon>Hyphomonadaceae</taxon>
        <taxon>Hirschia</taxon>
    </lineage>
</organism>
<dbReference type="InterPro" id="IPR000073">
    <property type="entry name" value="AB_hydrolase_1"/>
</dbReference>
<dbReference type="Pfam" id="PF00561">
    <property type="entry name" value="Abhydrolase_1"/>
    <property type="match status" value="1"/>
</dbReference>
<keyword evidence="2" id="KW-0378">Hydrolase</keyword>
<protein>
    <submittedName>
        <fullName evidence="2">Alpha/beta hydrolase fold protein</fullName>
    </submittedName>
</protein>
<dbReference type="KEGG" id="hba:Hbal_1598"/>
<accession>C6XJJ1</accession>
<dbReference type="AlphaFoldDB" id="C6XJJ1"/>
<gene>
    <name evidence="2" type="ordered locus">Hbal_1598</name>
</gene>
<evidence type="ECO:0000259" key="1">
    <source>
        <dbReference type="Pfam" id="PF00561"/>
    </source>
</evidence>
<dbReference type="eggNOG" id="COG0596">
    <property type="taxonomic scope" value="Bacteria"/>
</dbReference>
<dbReference type="InterPro" id="IPR050266">
    <property type="entry name" value="AB_hydrolase_sf"/>
</dbReference>
<evidence type="ECO:0000313" key="2">
    <source>
        <dbReference type="EMBL" id="ACT59286.1"/>
    </source>
</evidence>
<dbReference type="PANTHER" id="PTHR43798">
    <property type="entry name" value="MONOACYLGLYCEROL LIPASE"/>
    <property type="match status" value="1"/>
</dbReference>
<keyword evidence="3" id="KW-1185">Reference proteome</keyword>
<dbReference type="GO" id="GO:0016020">
    <property type="term" value="C:membrane"/>
    <property type="evidence" value="ECO:0007669"/>
    <property type="project" value="TreeGrafter"/>
</dbReference>
<dbReference type="PANTHER" id="PTHR43798:SF33">
    <property type="entry name" value="HYDROLASE, PUTATIVE (AFU_ORTHOLOGUE AFUA_2G14860)-RELATED"/>
    <property type="match status" value="1"/>
</dbReference>
<dbReference type="GO" id="GO:0016787">
    <property type="term" value="F:hydrolase activity"/>
    <property type="evidence" value="ECO:0007669"/>
    <property type="project" value="UniProtKB-KW"/>
</dbReference>
<dbReference type="HOGENOM" id="CLU_020336_1_1_5"/>
<dbReference type="Proteomes" id="UP000002745">
    <property type="component" value="Chromosome"/>
</dbReference>
<feature type="domain" description="AB hydrolase-1" evidence="1">
    <location>
        <begin position="29"/>
        <end position="272"/>
    </location>
</feature>
<dbReference type="STRING" id="582402.Hbal_1598"/>
<dbReference type="OrthoDB" id="9791366at2"/>
<proteinExistence type="predicted"/>
<reference evidence="3" key="1">
    <citation type="journal article" date="2011" name="J. Bacteriol.">
        <title>Genome sequences of eight morphologically diverse alphaproteobacteria.</title>
        <authorList>
            <consortium name="US DOE Joint Genome Institute"/>
            <person name="Brown P.J."/>
            <person name="Kysela D.T."/>
            <person name="Buechlein A."/>
            <person name="Hemmerich C."/>
            <person name="Brun Y.V."/>
        </authorList>
    </citation>
    <scope>NUCLEOTIDE SEQUENCE [LARGE SCALE GENOMIC DNA]</scope>
    <source>
        <strain evidence="3">ATCC 49814 / DSM 5838 / IFAM 1418</strain>
    </source>
</reference>
<dbReference type="SUPFAM" id="SSF53474">
    <property type="entry name" value="alpha/beta-Hydrolases"/>
    <property type="match status" value="1"/>
</dbReference>
<dbReference type="Gene3D" id="3.40.50.1820">
    <property type="entry name" value="alpha/beta hydrolase"/>
    <property type="match status" value="1"/>
</dbReference>
<sequence>MKNGEIIYQSRDGLNLFAKSFGPEDADLTVLCLHGLTRNHKDFVPMIQSLGNHRRYIAIDVRGRGRSDRDQDPSKYRLDVYVQDVLDLLAIVKPSKLVLIGTSMGGLMSLLLSQMLSQELLGVVLNDVGPKLEQAGLERIAGYVGNFIEHDSWEDAALAVEKSQHSAFPNFRHDDWMKFAKRTHKENQDGKIVLDYDPAIAESLKNIEADISVEMQTWALFASTFKRPLLVVRGEISDLFSSDTAVKMVHRHGRANVISVSNVGHAPILDEPICVKTIESFLKKLELGQ</sequence>
<dbReference type="EMBL" id="CP001678">
    <property type="protein sequence ID" value="ACT59286.1"/>
    <property type="molecule type" value="Genomic_DNA"/>
</dbReference>
<evidence type="ECO:0000313" key="3">
    <source>
        <dbReference type="Proteomes" id="UP000002745"/>
    </source>
</evidence>
<name>C6XJJ1_HIRBI</name>
<dbReference type="RefSeq" id="WP_015827436.1">
    <property type="nucleotide sequence ID" value="NC_012982.1"/>
</dbReference>